<dbReference type="GO" id="GO:0005634">
    <property type="term" value="C:nucleus"/>
    <property type="evidence" value="ECO:0007669"/>
    <property type="project" value="UniProtKB-SubCell"/>
</dbReference>
<name>A0A8H3QJT9_9GLOM</name>
<dbReference type="SUPFAM" id="SSF53098">
    <property type="entry name" value="Ribonuclease H-like"/>
    <property type="match status" value="1"/>
</dbReference>
<dbReference type="InterPro" id="IPR052035">
    <property type="entry name" value="ZnF_BED_domain_contain"/>
</dbReference>
<comment type="subcellular location">
    <subcellularLocation>
        <location evidence="1">Nucleus</location>
    </subcellularLocation>
</comment>
<evidence type="ECO:0000256" key="3">
    <source>
        <dbReference type="ARBA" id="ARBA00022771"/>
    </source>
</evidence>
<keyword evidence="4" id="KW-0862">Zinc</keyword>
<evidence type="ECO:0000256" key="2">
    <source>
        <dbReference type="ARBA" id="ARBA00022723"/>
    </source>
</evidence>
<organism evidence="6 7">
    <name type="scientific">Rhizophagus clarus</name>
    <dbReference type="NCBI Taxonomy" id="94130"/>
    <lineage>
        <taxon>Eukaryota</taxon>
        <taxon>Fungi</taxon>
        <taxon>Fungi incertae sedis</taxon>
        <taxon>Mucoromycota</taxon>
        <taxon>Glomeromycotina</taxon>
        <taxon>Glomeromycetes</taxon>
        <taxon>Glomerales</taxon>
        <taxon>Glomeraceae</taxon>
        <taxon>Rhizophagus</taxon>
    </lineage>
</organism>
<comment type="caution">
    <text evidence="6">The sequence shown here is derived from an EMBL/GenBank/DDBJ whole genome shotgun (WGS) entry which is preliminary data.</text>
</comment>
<dbReference type="Proteomes" id="UP000615446">
    <property type="component" value="Unassembled WGS sequence"/>
</dbReference>
<accession>A0A8H3QJT9</accession>
<dbReference type="GO" id="GO:0008270">
    <property type="term" value="F:zinc ion binding"/>
    <property type="evidence" value="ECO:0007669"/>
    <property type="project" value="UniProtKB-KW"/>
</dbReference>
<reference evidence="6" key="1">
    <citation type="submission" date="2019-10" db="EMBL/GenBank/DDBJ databases">
        <title>Conservation and host-specific expression of non-tandemly repeated heterogenous ribosome RNA gene in arbuscular mycorrhizal fungi.</title>
        <authorList>
            <person name="Maeda T."/>
            <person name="Kobayashi Y."/>
            <person name="Nakagawa T."/>
            <person name="Ezawa T."/>
            <person name="Yamaguchi K."/>
            <person name="Bino T."/>
            <person name="Nishimoto Y."/>
            <person name="Shigenobu S."/>
            <person name="Kawaguchi M."/>
        </authorList>
    </citation>
    <scope>NUCLEOTIDE SEQUENCE</scope>
    <source>
        <strain evidence="6">HR1</strain>
    </source>
</reference>
<gene>
    <name evidence="6" type="ORF">RCL2_000654600</name>
</gene>
<dbReference type="InterPro" id="IPR012337">
    <property type="entry name" value="RNaseH-like_sf"/>
</dbReference>
<keyword evidence="2" id="KW-0479">Metal-binding</keyword>
<keyword evidence="5" id="KW-0539">Nucleus</keyword>
<dbReference type="EMBL" id="BLAL01000043">
    <property type="protein sequence ID" value="GES79234.1"/>
    <property type="molecule type" value="Genomic_DNA"/>
</dbReference>
<protein>
    <submittedName>
        <fullName evidence="6">Zinc finger BED domain-containing protein 4-like isoform X2</fullName>
    </submittedName>
</protein>
<dbReference type="PANTHER" id="PTHR46481">
    <property type="entry name" value="ZINC FINGER BED DOMAIN-CONTAINING PROTEIN 4"/>
    <property type="match status" value="1"/>
</dbReference>
<dbReference type="AlphaFoldDB" id="A0A8H3QJT9"/>
<evidence type="ECO:0000313" key="7">
    <source>
        <dbReference type="Proteomes" id="UP000615446"/>
    </source>
</evidence>
<evidence type="ECO:0000256" key="4">
    <source>
        <dbReference type="ARBA" id="ARBA00022833"/>
    </source>
</evidence>
<evidence type="ECO:0000313" key="6">
    <source>
        <dbReference type="EMBL" id="GES79234.1"/>
    </source>
</evidence>
<evidence type="ECO:0000256" key="1">
    <source>
        <dbReference type="ARBA" id="ARBA00004123"/>
    </source>
</evidence>
<dbReference type="OrthoDB" id="10057873at2759"/>
<evidence type="ECO:0000256" key="5">
    <source>
        <dbReference type="ARBA" id="ARBA00023242"/>
    </source>
</evidence>
<sequence>MGTDGSAGNFIHHLMLHVNFHKIMWHGVINNNPFRKSKLNEKFVGIIVKDIQQYEVSIRDDEGFREFIKELGLLYELLTDKNVNELLVDGYKYCKQEIVRLFEQGIISCSFTLDLWTSKSQAGYLGVTCSFVNVQFEPREAILGIKIPTYYIKNKQHEDLSENDHYLRLISDVNTHWNSSYLAWRQLDKIRDYIDIMIVIKQLIKVLEPFASGTELLEGSKYATIILCIMQSRKLIKVYSTYDIELEYINLTNHTTVFDDVVGIEDPERPMIIQTGGKF</sequence>
<dbReference type="PANTHER" id="PTHR46481:SF10">
    <property type="entry name" value="ZINC FINGER BED DOMAIN-CONTAINING PROTEIN 39"/>
    <property type="match status" value="1"/>
</dbReference>
<keyword evidence="3" id="KW-0863">Zinc-finger</keyword>
<proteinExistence type="predicted"/>